<organism evidence="3 4">
    <name type="scientific">Rhipicephalus microplus</name>
    <name type="common">Cattle tick</name>
    <name type="synonym">Boophilus microplus</name>
    <dbReference type="NCBI Taxonomy" id="6941"/>
    <lineage>
        <taxon>Eukaryota</taxon>
        <taxon>Metazoa</taxon>
        <taxon>Ecdysozoa</taxon>
        <taxon>Arthropoda</taxon>
        <taxon>Chelicerata</taxon>
        <taxon>Arachnida</taxon>
        <taxon>Acari</taxon>
        <taxon>Parasitiformes</taxon>
        <taxon>Ixodida</taxon>
        <taxon>Ixodoidea</taxon>
        <taxon>Ixodidae</taxon>
        <taxon>Rhipicephalinae</taxon>
        <taxon>Rhipicephalus</taxon>
        <taxon>Boophilus</taxon>
    </lineage>
</organism>
<evidence type="ECO:0000259" key="2">
    <source>
        <dbReference type="Pfam" id="PF01498"/>
    </source>
</evidence>
<sequence>MKADCAFIEGVPQREICRRTNRSQTAVNRIIQAFRDDRRFTDVEGSGRPRATTEEEDRLIMAAIVADPFQSAENIREALSLKVSSETVRRRPSELGLQSFIAAPKPCLSNSHLQKRLMFATAMKDYTKSVLPMDDVL</sequence>
<comment type="caution">
    <text evidence="3">The sequence shown here is derived from an EMBL/GenBank/DDBJ whole genome shotgun (WGS) entry which is preliminary data.</text>
</comment>
<dbReference type="VEuPathDB" id="VectorBase:LOC119172983"/>
<name>A0A9J6D651_RHIMP</name>
<dbReference type="InterPro" id="IPR009057">
    <property type="entry name" value="Homeodomain-like_sf"/>
</dbReference>
<dbReference type="Pfam" id="PF01498">
    <property type="entry name" value="HTH_Tnp_Tc3_2"/>
    <property type="match status" value="1"/>
</dbReference>
<dbReference type="GO" id="GO:0015074">
    <property type="term" value="P:DNA integration"/>
    <property type="evidence" value="ECO:0007669"/>
    <property type="project" value="InterPro"/>
</dbReference>
<feature type="domain" description="Transposase Tc1-like" evidence="2">
    <location>
        <begin position="57"/>
        <end position="122"/>
    </location>
</feature>
<dbReference type="Proteomes" id="UP000821866">
    <property type="component" value="Chromosome 9"/>
</dbReference>
<dbReference type="EMBL" id="JABSTU010000011">
    <property type="protein sequence ID" value="KAH8009522.1"/>
    <property type="molecule type" value="Genomic_DNA"/>
</dbReference>
<reference evidence="3" key="2">
    <citation type="submission" date="2021-09" db="EMBL/GenBank/DDBJ databases">
        <authorList>
            <person name="Jia N."/>
            <person name="Wang J."/>
            <person name="Shi W."/>
            <person name="Du L."/>
            <person name="Sun Y."/>
            <person name="Zhan W."/>
            <person name="Jiang J."/>
            <person name="Wang Q."/>
            <person name="Zhang B."/>
            <person name="Ji P."/>
            <person name="Sakyi L.B."/>
            <person name="Cui X."/>
            <person name="Yuan T."/>
            <person name="Jiang B."/>
            <person name="Yang W."/>
            <person name="Lam T.T.-Y."/>
            <person name="Chang Q."/>
            <person name="Ding S."/>
            <person name="Wang X."/>
            <person name="Zhu J."/>
            <person name="Ruan X."/>
            <person name="Zhao L."/>
            <person name="Wei J."/>
            <person name="Que T."/>
            <person name="Du C."/>
            <person name="Cheng J."/>
            <person name="Dai P."/>
            <person name="Han X."/>
            <person name="Huang E."/>
            <person name="Gao Y."/>
            <person name="Liu J."/>
            <person name="Shao H."/>
            <person name="Ye R."/>
            <person name="Li L."/>
            <person name="Wei W."/>
            <person name="Wang X."/>
            <person name="Wang C."/>
            <person name="Huo Q."/>
            <person name="Li W."/>
            <person name="Guo W."/>
            <person name="Chen H."/>
            <person name="Chen S."/>
            <person name="Zhou L."/>
            <person name="Zhou L."/>
            <person name="Ni X."/>
            <person name="Tian J."/>
            <person name="Zhou Y."/>
            <person name="Sheng Y."/>
            <person name="Liu T."/>
            <person name="Pan Y."/>
            <person name="Xia L."/>
            <person name="Li J."/>
            <person name="Zhao F."/>
            <person name="Cao W."/>
        </authorList>
    </citation>
    <scope>NUCLEOTIDE SEQUENCE</scope>
    <source>
        <strain evidence="3">Rmic-2018</strain>
        <tissue evidence="3">Larvae</tissue>
    </source>
</reference>
<dbReference type="InterPro" id="IPR002492">
    <property type="entry name" value="Transposase_Tc1-like"/>
</dbReference>
<keyword evidence="4" id="KW-1185">Reference proteome</keyword>
<comment type="subcellular location">
    <subcellularLocation>
        <location evidence="1">Nucleus</location>
    </subcellularLocation>
</comment>
<evidence type="ECO:0000313" key="3">
    <source>
        <dbReference type="EMBL" id="KAH8009522.1"/>
    </source>
</evidence>
<evidence type="ECO:0000256" key="1">
    <source>
        <dbReference type="ARBA" id="ARBA00004123"/>
    </source>
</evidence>
<dbReference type="GO" id="GO:0006313">
    <property type="term" value="P:DNA transposition"/>
    <property type="evidence" value="ECO:0007669"/>
    <property type="project" value="InterPro"/>
</dbReference>
<dbReference type="GO" id="GO:0005634">
    <property type="term" value="C:nucleus"/>
    <property type="evidence" value="ECO:0007669"/>
    <property type="project" value="UniProtKB-SubCell"/>
</dbReference>
<accession>A0A9J6D651</accession>
<protein>
    <recommendedName>
        <fullName evidence="2">Transposase Tc1-like domain-containing protein</fullName>
    </recommendedName>
</protein>
<proteinExistence type="predicted"/>
<evidence type="ECO:0000313" key="4">
    <source>
        <dbReference type="Proteomes" id="UP000821866"/>
    </source>
</evidence>
<dbReference type="SUPFAM" id="SSF46689">
    <property type="entry name" value="Homeodomain-like"/>
    <property type="match status" value="1"/>
</dbReference>
<dbReference type="GO" id="GO:0003677">
    <property type="term" value="F:DNA binding"/>
    <property type="evidence" value="ECO:0007669"/>
    <property type="project" value="InterPro"/>
</dbReference>
<gene>
    <name evidence="3" type="ORF">HPB51_018168</name>
</gene>
<dbReference type="AlphaFoldDB" id="A0A9J6D651"/>
<reference evidence="3" key="1">
    <citation type="journal article" date="2020" name="Cell">
        <title>Large-Scale Comparative Analyses of Tick Genomes Elucidate Their Genetic Diversity and Vector Capacities.</title>
        <authorList>
            <consortium name="Tick Genome and Microbiome Consortium (TIGMIC)"/>
            <person name="Jia N."/>
            <person name="Wang J."/>
            <person name="Shi W."/>
            <person name="Du L."/>
            <person name="Sun Y."/>
            <person name="Zhan W."/>
            <person name="Jiang J.F."/>
            <person name="Wang Q."/>
            <person name="Zhang B."/>
            <person name="Ji P."/>
            <person name="Bell-Sakyi L."/>
            <person name="Cui X.M."/>
            <person name="Yuan T.T."/>
            <person name="Jiang B.G."/>
            <person name="Yang W.F."/>
            <person name="Lam T.T."/>
            <person name="Chang Q.C."/>
            <person name="Ding S.J."/>
            <person name="Wang X.J."/>
            <person name="Zhu J.G."/>
            <person name="Ruan X.D."/>
            <person name="Zhao L."/>
            <person name="Wei J.T."/>
            <person name="Ye R.Z."/>
            <person name="Que T.C."/>
            <person name="Du C.H."/>
            <person name="Zhou Y.H."/>
            <person name="Cheng J.X."/>
            <person name="Dai P.F."/>
            <person name="Guo W.B."/>
            <person name="Han X.H."/>
            <person name="Huang E.J."/>
            <person name="Li L.F."/>
            <person name="Wei W."/>
            <person name="Gao Y.C."/>
            <person name="Liu J.Z."/>
            <person name="Shao H.Z."/>
            <person name="Wang X."/>
            <person name="Wang C.C."/>
            <person name="Yang T.C."/>
            <person name="Huo Q.B."/>
            <person name="Li W."/>
            <person name="Chen H.Y."/>
            <person name="Chen S.E."/>
            <person name="Zhou L.G."/>
            <person name="Ni X.B."/>
            <person name="Tian J.H."/>
            <person name="Sheng Y."/>
            <person name="Liu T."/>
            <person name="Pan Y.S."/>
            <person name="Xia L.Y."/>
            <person name="Li J."/>
            <person name="Zhao F."/>
            <person name="Cao W.C."/>
        </authorList>
    </citation>
    <scope>NUCLEOTIDE SEQUENCE</scope>
    <source>
        <strain evidence="3">Rmic-2018</strain>
    </source>
</reference>